<dbReference type="GO" id="GO:0005886">
    <property type="term" value="C:plasma membrane"/>
    <property type="evidence" value="ECO:0007669"/>
    <property type="project" value="TreeGrafter"/>
</dbReference>
<dbReference type="InterPro" id="IPR005467">
    <property type="entry name" value="His_kinase_dom"/>
</dbReference>
<evidence type="ECO:0000256" key="7">
    <source>
        <dbReference type="SAM" id="Coils"/>
    </source>
</evidence>
<comment type="catalytic activity">
    <reaction evidence="1">
        <text>ATP + protein L-histidine = ADP + protein N-phospho-L-histidine.</text>
        <dbReference type="EC" id="2.7.13.3"/>
    </reaction>
</comment>
<keyword evidence="7" id="KW-0175">Coiled coil</keyword>
<keyword evidence="6" id="KW-0902">Two-component regulatory system</keyword>
<keyword evidence="11" id="KW-1185">Reference proteome</keyword>
<dbReference type="Gene3D" id="3.30.565.10">
    <property type="entry name" value="Histidine kinase-like ATPase, C-terminal domain"/>
    <property type="match status" value="1"/>
</dbReference>
<dbReference type="EC" id="2.7.13.3" evidence="2"/>
<dbReference type="PANTHER" id="PTHR45453:SF1">
    <property type="entry name" value="PHOSPHATE REGULON SENSOR PROTEIN PHOR"/>
    <property type="match status" value="1"/>
</dbReference>
<evidence type="ECO:0000259" key="9">
    <source>
        <dbReference type="PROSITE" id="PS50109"/>
    </source>
</evidence>
<protein>
    <recommendedName>
        <fullName evidence="2">histidine kinase</fullName>
        <ecNumber evidence="2">2.7.13.3</ecNumber>
    </recommendedName>
</protein>
<dbReference type="FunFam" id="3.30.565.10:FF:000006">
    <property type="entry name" value="Sensor histidine kinase WalK"/>
    <property type="match status" value="1"/>
</dbReference>
<evidence type="ECO:0000313" key="11">
    <source>
        <dbReference type="Proteomes" id="UP000031104"/>
    </source>
</evidence>
<feature type="transmembrane region" description="Helical" evidence="8">
    <location>
        <begin position="21"/>
        <end position="43"/>
    </location>
</feature>
<organism evidence="10 11">
    <name type="scientific">Allofrancisella guangzhouensis</name>
    <dbReference type="NCBI Taxonomy" id="594679"/>
    <lineage>
        <taxon>Bacteria</taxon>
        <taxon>Pseudomonadati</taxon>
        <taxon>Pseudomonadota</taxon>
        <taxon>Gammaproteobacteria</taxon>
        <taxon>Thiotrichales</taxon>
        <taxon>Francisellaceae</taxon>
        <taxon>Allofrancisella</taxon>
    </lineage>
</organism>
<dbReference type="PRINTS" id="PR00344">
    <property type="entry name" value="BCTRLSENSOR"/>
</dbReference>
<dbReference type="HOGENOM" id="CLU_000445_89_3_6"/>
<dbReference type="Gene3D" id="6.10.340.10">
    <property type="match status" value="1"/>
</dbReference>
<evidence type="ECO:0000256" key="2">
    <source>
        <dbReference type="ARBA" id="ARBA00012438"/>
    </source>
</evidence>
<dbReference type="SUPFAM" id="SSF47384">
    <property type="entry name" value="Homodimeric domain of signal transducing histidine kinase"/>
    <property type="match status" value="1"/>
</dbReference>
<feature type="transmembrane region" description="Helical" evidence="8">
    <location>
        <begin position="55"/>
        <end position="80"/>
    </location>
</feature>
<dbReference type="InterPro" id="IPR036097">
    <property type="entry name" value="HisK_dim/P_sf"/>
</dbReference>
<name>A0A0A8E541_9GAMM</name>
<dbReference type="KEGG" id="fgu:SD28_06870"/>
<keyword evidence="8" id="KW-1133">Transmembrane helix</keyword>
<reference evidence="10 11" key="1">
    <citation type="submission" date="2014-12" db="EMBL/GenBank/DDBJ databases">
        <title>Complete genome sequence of Francisella guanzhouensis strain 08HL01032 isolated from air-conditioning system in China.</title>
        <authorList>
            <person name="Svensson D."/>
            <person name="Ohrman C."/>
            <person name="Backman S."/>
            <person name="Karlsson E."/>
            <person name="Nilsson E."/>
            <person name="Bystrom M."/>
            <person name="Larkeryd A."/>
            <person name="Stenberg P."/>
            <person name="Scholtz H.C."/>
            <person name="Forsman M."/>
            <person name="Sjodin A."/>
        </authorList>
    </citation>
    <scope>NUCLEOTIDE SEQUENCE [LARGE SCALE GENOMIC DNA]</scope>
    <source>
        <strain evidence="10 11">08HL01032</strain>
    </source>
</reference>
<evidence type="ECO:0000313" key="10">
    <source>
        <dbReference type="EMBL" id="AJC49360.1"/>
    </source>
</evidence>
<dbReference type="CDD" id="cd00082">
    <property type="entry name" value="HisKA"/>
    <property type="match status" value="1"/>
</dbReference>
<dbReference type="GO" id="GO:0004721">
    <property type="term" value="F:phosphoprotein phosphatase activity"/>
    <property type="evidence" value="ECO:0007669"/>
    <property type="project" value="TreeGrafter"/>
</dbReference>
<dbReference type="SUPFAM" id="SSF55874">
    <property type="entry name" value="ATPase domain of HSP90 chaperone/DNA topoisomerase II/histidine kinase"/>
    <property type="match status" value="1"/>
</dbReference>
<sequence>MSSKSNLNKSIQRKYIISSSFKMAMLFTILLSLSIISWTYIIVSSISGDKISQHIIPLVTGLCTAASVAIISYFISIFVVRKINHIATTAASIINTQDFSCRIESKTNWDDLSNLANILNMLFENIEDLLTDIKNVSNNIAHDLKTPLTRLKNKLESLEEKYPNKDTEKALVECNKLLEVFNSLLRLNRLEHGREKIIKNYLDIKNVVTDAIELYEPIFEQKNITVKTNITAKQLSLDKNLFFQSIINILDNCYKYSDKNTTVTILGTITETNYKLTISDTGAGIDNQNFEKIFERFFREEQSRTQQGNGLGLALVKKVIELHNGNITAKNNSPTGLLITITIPLN</sequence>
<dbReference type="Pfam" id="PF02518">
    <property type="entry name" value="HATPase_c"/>
    <property type="match status" value="1"/>
</dbReference>
<evidence type="ECO:0000256" key="3">
    <source>
        <dbReference type="ARBA" id="ARBA00022553"/>
    </source>
</evidence>
<dbReference type="Gene3D" id="1.10.287.130">
    <property type="match status" value="1"/>
</dbReference>
<evidence type="ECO:0000256" key="1">
    <source>
        <dbReference type="ARBA" id="ARBA00000085"/>
    </source>
</evidence>
<dbReference type="Proteomes" id="UP000031104">
    <property type="component" value="Chromosome"/>
</dbReference>
<gene>
    <name evidence="10" type="ORF">SD28_06870</name>
</gene>
<keyword evidence="8" id="KW-0812">Transmembrane</keyword>
<dbReference type="STRING" id="594679.SD28_06870"/>
<dbReference type="OrthoDB" id="9804645at2"/>
<dbReference type="SMART" id="SM00388">
    <property type="entry name" value="HisKA"/>
    <property type="match status" value="1"/>
</dbReference>
<keyword evidence="8" id="KW-0472">Membrane</keyword>
<dbReference type="RefSeq" id="WP_039125352.1">
    <property type="nucleotide sequence ID" value="NZ_CP010427.1"/>
</dbReference>
<dbReference type="InterPro" id="IPR050351">
    <property type="entry name" value="BphY/WalK/GraS-like"/>
</dbReference>
<dbReference type="GO" id="GO:0000155">
    <property type="term" value="F:phosphorelay sensor kinase activity"/>
    <property type="evidence" value="ECO:0007669"/>
    <property type="project" value="InterPro"/>
</dbReference>
<dbReference type="InterPro" id="IPR003594">
    <property type="entry name" value="HATPase_dom"/>
</dbReference>
<dbReference type="InterPro" id="IPR003661">
    <property type="entry name" value="HisK_dim/P_dom"/>
</dbReference>
<dbReference type="SMART" id="SM00387">
    <property type="entry name" value="HATPase_c"/>
    <property type="match status" value="1"/>
</dbReference>
<dbReference type="InterPro" id="IPR036890">
    <property type="entry name" value="HATPase_C_sf"/>
</dbReference>
<dbReference type="PANTHER" id="PTHR45453">
    <property type="entry name" value="PHOSPHATE REGULON SENSOR PROTEIN PHOR"/>
    <property type="match status" value="1"/>
</dbReference>
<keyword evidence="4" id="KW-0808">Transferase</keyword>
<feature type="coiled-coil region" evidence="7">
    <location>
        <begin position="119"/>
        <end position="168"/>
    </location>
</feature>
<evidence type="ECO:0000256" key="6">
    <source>
        <dbReference type="ARBA" id="ARBA00023012"/>
    </source>
</evidence>
<evidence type="ECO:0000256" key="8">
    <source>
        <dbReference type="SAM" id="Phobius"/>
    </source>
</evidence>
<accession>A0A0A8E541</accession>
<keyword evidence="5 10" id="KW-0418">Kinase</keyword>
<dbReference type="AlphaFoldDB" id="A0A0A8E541"/>
<dbReference type="PROSITE" id="PS50109">
    <property type="entry name" value="HIS_KIN"/>
    <property type="match status" value="1"/>
</dbReference>
<dbReference type="EMBL" id="CP010427">
    <property type="protein sequence ID" value="AJC49360.1"/>
    <property type="molecule type" value="Genomic_DNA"/>
</dbReference>
<dbReference type="GO" id="GO:0016036">
    <property type="term" value="P:cellular response to phosphate starvation"/>
    <property type="evidence" value="ECO:0007669"/>
    <property type="project" value="TreeGrafter"/>
</dbReference>
<dbReference type="CDD" id="cd00075">
    <property type="entry name" value="HATPase"/>
    <property type="match status" value="1"/>
</dbReference>
<proteinExistence type="predicted"/>
<keyword evidence="3" id="KW-0597">Phosphoprotein</keyword>
<evidence type="ECO:0000256" key="5">
    <source>
        <dbReference type="ARBA" id="ARBA00022777"/>
    </source>
</evidence>
<dbReference type="InterPro" id="IPR004358">
    <property type="entry name" value="Sig_transdc_His_kin-like_C"/>
</dbReference>
<feature type="domain" description="Histidine kinase" evidence="9">
    <location>
        <begin position="139"/>
        <end position="346"/>
    </location>
</feature>
<evidence type="ECO:0000256" key="4">
    <source>
        <dbReference type="ARBA" id="ARBA00022679"/>
    </source>
</evidence>
<dbReference type="Pfam" id="PF00512">
    <property type="entry name" value="HisKA"/>
    <property type="match status" value="1"/>
</dbReference>